<feature type="non-terminal residue" evidence="4">
    <location>
        <position position="291"/>
    </location>
</feature>
<evidence type="ECO:0000256" key="2">
    <source>
        <dbReference type="ARBA" id="ARBA00022840"/>
    </source>
</evidence>
<evidence type="ECO:0000256" key="1">
    <source>
        <dbReference type="ARBA" id="ARBA00022741"/>
    </source>
</evidence>
<dbReference type="PANTHER" id="PTHR16305:SF35">
    <property type="entry name" value="TRANSCRIPTIONAL ACTIVATOR DOMAIN"/>
    <property type="match status" value="1"/>
</dbReference>
<accession>A0A8T8HYZ7</accession>
<evidence type="ECO:0000259" key="3">
    <source>
        <dbReference type="Pfam" id="PF13191"/>
    </source>
</evidence>
<sequence>MGTAEPFGPDALEGALEGAEPGSGALEVVRSGPVVFGSGGPAAGAAGPRGGGAGLDASALLDGARGSGVRLVRVVGGAGAGKSRLLDELVRGSRHRRLPALAACGTEAGRAVPFGTLRDALRDSPDTGAGAPAAQDALLLLRAVFHSLLAAERGTSTLLAAERHRLYRTVADLVAALARPAGLLVAVDDAHLADPGSRELLGHLLRHPPEADLLLVVAHPPGAVVPPDPPDGVDGPVGHEVVELGAPPAAAAPVLPPADLLVARAAAVLGGAEPGLVAAVAGTTLHEARAA</sequence>
<protein>
    <submittedName>
        <fullName evidence="4">ATP-binding protein</fullName>
    </submittedName>
</protein>
<name>A0A8T8HYZ7_9PSEU</name>
<feature type="domain" description="Orc1-like AAA ATPase" evidence="3">
    <location>
        <begin position="59"/>
        <end position="216"/>
    </location>
</feature>
<dbReference type="GO" id="GO:0005737">
    <property type="term" value="C:cytoplasm"/>
    <property type="evidence" value="ECO:0007669"/>
    <property type="project" value="TreeGrafter"/>
</dbReference>
<dbReference type="AlphaFoldDB" id="A0A8T8HYZ7"/>
<dbReference type="EMBL" id="CP072788">
    <property type="protein sequence ID" value="QTR03607.1"/>
    <property type="molecule type" value="Genomic_DNA"/>
</dbReference>
<organism evidence="4 5">
    <name type="scientific">Saccharothrix algeriensis</name>
    <dbReference type="NCBI Taxonomy" id="173560"/>
    <lineage>
        <taxon>Bacteria</taxon>
        <taxon>Bacillati</taxon>
        <taxon>Actinomycetota</taxon>
        <taxon>Actinomycetes</taxon>
        <taxon>Pseudonocardiales</taxon>
        <taxon>Pseudonocardiaceae</taxon>
        <taxon>Saccharothrix</taxon>
    </lineage>
</organism>
<proteinExistence type="predicted"/>
<reference evidence="4" key="1">
    <citation type="submission" date="2021-04" db="EMBL/GenBank/DDBJ databases">
        <title>Saccharothrix algeriensis WGS.</title>
        <authorList>
            <person name="Stuskova K."/>
            <person name="Hakalova E."/>
            <person name="Tebbal A.B."/>
            <person name="Eichmeier A."/>
        </authorList>
    </citation>
    <scope>NUCLEOTIDE SEQUENCE</scope>
    <source>
        <strain evidence="4">NRRL B-24137</strain>
    </source>
</reference>
<evidence type="ECO:0000313" key="4">
    <source>
        <dbReference type="EMBL" id="QTR03607.1"/>
    </source>
</evidence>
<dbReference type="Pfam" id="PF13191">
    <property type="entry name" value="AAA_16"/>
    <property type="match status" value="1"/>
</dbReference>
<keyword evidence="1" id="KW-0547">Nucleotide-binding</keyword>
<dbReference type="Proteomes" id="UP000671828">
    <property type="component" value="Chromosome"/>
</dbReference>
<dbReference type="GO" id="GO:0004016">
    <property type="term" value="F:adenylate cyclase activity"/>
    <property type="evidence" value="ECO:0007669"/>
    <property type="project" value="TreeGrafter"/>
</dbReference>
<dbReference type="InterPro" id="IPR041664">
    <property type="entry name" value="AAA_16"/>
</dbReference>
<evidence type="ECO:0000313" key="5">
    <source>
        <dbReference type="Proteomes" id="UP000671828"/>
    </source>
</evidence>
<keyword evidence="2 4" id="KW-0067">ATP-binding</keyword>
<gene>
    <name evidence="4" type="ORF">J7S33_00635</name>
</gene>
<dbReference type="PANTHER" id="PTHR16305">
    <property type="entry name" value="TESTICULAR SOLUBLE ADENYLYL CYCLASE"/>
    <property type="match status" value="1"/>
</dbReference>
<dbReference type="GO" id="GO:0005524">
    <property type="term" value="F:ATP binding"/>
    <property type="evidence" value="ECO:0007669"/>
    <property type="project" value="UniProtKB-KW"/>
</dbReference>